<feature type="region of interest" description="Disordered" evidence="1">
    <location>
        <begin position="62"/>
        <end position="85"/>
    </location>
</feature>
<evidence type="ECO:0000256" key="1">
    <source>
        <dbReference type="SAM" id="MobiDB-lite"/>
    </source>
</evidence>
<feature type="region of interest" description="Disordered" evidence="1">
    <location>
        <begin position="1"/>
        <end position="48"/>
    </location>
</feature>
<dbReference type="AlphaFoldDB" id="D0LYY4"/>
<dbReference type="KEGG" id="hoh:Hoch_1907"/>
<evidence type="ECO:0000313" key="2">
    <source>
        <dbReference type="EMBL" id="ACY14454.1"/>
    </source>
</evidence>
<keyword evidence="3" id="KW-1185">Reference proteome</keyword>
<reference evidence="2 3" key="1">
    <citation type="journal article" date="2010" name="Stand. Genomic Sci.">
        <title>Complete genome sequence of Haliangium ochraceum type strain (SMP-2).</title>
        <authorList>
            <consortium name="US DOE Joint Genome Institute (JGI-PGF)"/>
            <person name="Ivanova N."/>
            <person name="Daum C."/>
            <person name="Lang E."/>
            <person name="Abt B."/>
            <person name="Kopitz M."/>
            <person name="Saunders E."/>
            <person name="Lapidus A."/>
            <person name="Lucas S."/>
            <person name="Glavina Del Rio T."/>
            <person name="Nolan M."/>
            <person name="Tice H."/>
            <person name="Copeland A."/>
            <person name="Cheng J.F."/>
            <person name="Chen F."/>
            <person name="Bruce D."/>
            <person name="Goodwin L."/>
            <person name="Pitluck S."/>
            <person name="Mavromatis K."/>
            <person name="Pati A."/>
            <person name="Mikhailova N."/>
            <person name="Chen A."/>
            <person name="Palaniappan K."/>
            <person name="Land M."/>
            <person name="Hauser L."/>
            <person name="Chang Y.J."/>
            <person name="Jeffries C.D."/>
            <person name="Detter J.C."/>
            <person name="Brettin T."/>
            <person name="Rohde M."/>
            <person name="Goker M."/>
            <person name="Bristow J."/>
            <person name="Markowitz V."/>
            <person name="Eisen J.A."/>
            <person name="Hugenholtz P."/>
            <person name="Kyrpides N.C."/>
            <person name="Klenk H.P."/>
        </authorList>
    </citation>
    <scope>NUCLEOTIDE SEQUENCE [LARGE SCALE GENOMIC DNA]</scope>
    <source>
        <strain evidence="3">DSM 14365 / CIP 107738 / JCM 11303 / AJ 13395 / SMP-2</strain>
    </source>
</reference>
<feature type="compositionally biased region" description="Gly residues" evidence="1">
    <location>
        <begin position="31"/>
        <end position="47"/>
    </location>
</feature>
<protein>
    <submittedName>
        <fullName evidence="2">Uncharacterized protein</fullName>
    </submittedName>
</protein>
<feature type="region of interest" description="Disordered" evidence="1">
    <location>
        <begin position="117"/>
        <end position="142"/>
    </location>
</feature>
<sequence length="268" mass="26852">MGTPAGSDSGTPGGAQTGSVALVPMSEEQGHGGGGSDSGGGGGGGGIIQLITAGQLQISQSGALRADGGPGGPGECTPSASVGSAGGGAGGAIWVRAEGLLRDDGTSQRLSVRPGAAGEMLDEQQQPVEDCLEDRGGGGAFGRLRADAPLDNNNLPPFARVQPEPYRGPLFQAPQSASALPNVSRSATISLPFFGQRNTVTHLESTPLDSDATSEPRTQEITLNTAGAATAEVPLAVGRNRVCIRMSDDPVLAELLEVGQCVDIAYLP</sequence>
<dbReference type="Proteomes" id="UP000001880">
    <property type="component" value="Chromosome"/>
</dbReference>
<gene>
    <name evidence="2" type="ordered locus">Hoch_1907</name>
</gene>
<dbReference type="HOGENOM" id="CLU_1037334_0_0_7"/>
<accession>D0LYY4</accession>
<proteinExistence type="predicted"/>
<dbReference type="RefSeq" id="WP_012827062.1">
    <property type="nucleotide sequence ID" value="NC_013440.1"/>
</dbReference>
<organism evidence="2 3">
    <name type="scientific">Haliangium ochraceum (strain DSM 14365 / JCM 11303 / SMP-2)</name>
    <dbReference type="NCBI Taxonomy" id="502025"/>
    <lineage>
        <taxon>Bacteria</taxon>
        <taxon>Pseudomonadati</taxon>
        <taxon>Myxococcota</taxon>
        <taxon>Polyangia</taxon>
        <taxon>Haliangiales</taxon>
        <taxon>Kofleriaceae</taxon>
        <taxon>Haliangium</taxon>
    </lineage>
</organism>
<name>D0LYY4_HALO1</name>
<dbReference type="EMBL" id="CP001804">
    <property type="protein sequence ID" value="ACY14454.1"/>
    <property type="molecule type" value="Genomic_DNA"/>
</dbReference>
<evidence type="ECO:0000313" key="3">
    <source>
        <dbReference type="Proteomes" id="UP000001880"/>
    </source>
</evidence>
<feature type="compositionally biased region" description="Polar residues" evidence="1">
    <location>
        <begin position="1"/>
        <end position="10"/>
    </location>
</feature>